<sequence>MPPLNSKATRAIVKDKNRIEGPRSLHRGIHYTENEKFAASYKGNTSKQRHDHKDLLVHHQKINAELQDVYARTAALHAPEATMEQRIEASWERFEAIGGKRPVGATRRDAQQSVLCTGRSAVPYAARLATVAAAKKDLRARSNWERETAGEAVDYSQRGALAELKTKRVKDFQRRQLKRAHLLRRVGNPEPLTQSGHYDKDSGTFRVFNKTIRQVQREAAAEEKVHSVRERRKGSRSQWDVTSAGNINRPDKAVLSYSRDWDFAPQRKSKKRPRS</sequence>
<keyword evidence="3" id="KW-1185">Reference proteome</keyword>
<dbReference type="EMBL" id="ATMH01004303">
    <property type="protein sequence ID" value="EPY29965.1"/>
    <property type="molecule type" value="Genomic_DNA"/>
</dbReference>
<evidence type="ECO:0000313" key="3">
    <source>
        <dbReference type="Proteomes" id="UP000015354"/>
    </source>
</evidence>
<feature type="region of interest" description="Disordered" evidence="1">
    <location>
        <begin position="219"/>
        <end position="248"/>
    </location>
</feature>
<comment type="caution">
    <text evidence="2">The sequence shown here is derived from an EMBL/GenBank/DDBJ whole genome shotgun (WGS) entry which is preliminary data.</text>
</comment>
<name>S9W2B5_9TRYP</name>
<reference evidence="2 3" key="1">
    <citation type="journal article" date="2013" name="PLoS ONE">
        <title>Predicting the Proteins of Angomonas deanei, Strigomonas culicis and Their Respective Endosymbionts Reveals New Aspects of the Trypanosomatidae Family.</title>
        <authorList>
            <person name="Motta M.C."/>
            <person name="Martins A.C."/>
            <person name="de Souza S.S."/>
            <person name="Catta-Preta C.M."/>
            <person name="Silva R."/>
            <person name="Klein C.C."/>
            <person name="de Almeida L.G."/>
            <person name="de Lima Cunha O."/>
            <person name="Ciapina L.P."/>
            <person name="Brocchi M."/>
            <person name="Colabardini A.C."/>
            <person name="de Araujo Lima B."/>
            <person name="Machado C.R."/>
            <person name="de Almeida Soares C.M."/>
            <person name="Probst C.M."/>
            <person name="de Menezes C.B."/>
            <person name="Thompson C.E."/>
            <person name="Bartholomeu D.C."/>
            <person name="Gradia D.F."/>
            <person name="Pavoni D.P."/>
            <person name="Grisard E.C."/>
            <person name="Fantinatti-Garboggini F."/>
            <person name="Marchini F.K."/>
            <person name="Rodrigues-Luiz G.F."/>
            <person name="Wagner G."/>
            <person name="Goldman G.H."/>
            <person name="Fietto J.L."/>
            <person name="Elias M.C."/>
            <person name="Goldman M.H."/>
            <person name="Sagot M.F."/>
            <person name="Pereira M."/>
            <person name="Stoco P.H."/>
            <person name="de Mendonca-Neto R.P."/>
            <person name="Teixeira S.M."/>
            <person name="Maciel T.E."/>
            <person name="de Oliveira Mendes T.A."/>
            <person name="Urmenyi T.P."/>
            <person name="de Souza W."/>
            <person name="Schenkman S."/>
            <person name="de Vasconcelos A.T."/>
        </authorList>
    </citation>
    <scope>NUCLEOTIDE SEQUENCE [LARGE SCALE GENOMIC DNA]</scope>
</reference>
<evidence type="ECO:0000313" key="2">
    <source>
        <dbReference type="EMBL" id="EPY29965.1"/>
    </source>
</evidence>
<feature type="compositionally biased region" description="Basic and acidic residues" evidence="1">
    <location>
        <begin position="219"/>
        <end position="228"/>
    </location>
</feature>
<dbReference type="Proteomes" id="UP000015354">
    <property type="component" value="Unassembled WGS sequence"/>
</dbReference>
<gene>
    <name evidence="2" type="ORF">STCU_04303</name>
</gene>
<evidence type="ECO:0000256" key="1">
    <source>
        <dbReference type="SAM" id="MobiDB-lite"/>
    </source>
</evidence>
<accession>S9W2B5</accession>
<dbReference type="OrthoDB" id="277272at2759"/>
<dbReference type="AlphaFoldDB" id="S9W2B5"/>
<proteinExistence type="predicted"/>
<feature type="compositionally biased region" description="Polar residues" evidence="1">
    <location>
        <begin position="236"/>
        <end position="246"/>
    </location>
</feature>
<organism evidence="2 3">
    <name type="scientific">Strigomonas culicis</name>
    <dbReference type="NCBI Taxonomy" id="28005"/>
    <lineage>
        <taxon>Eukaryota</taxon>
        <taxon>Discoba</taxon>
        <taxon>Euglenozoa</taxon>
        <taxon>Kinetoplastea</taxon>
        <taxon>Metakinetoplastina</taxon>
        <taxon>Trypanosomatida</taxon>
        <taxon>Trypanosomatidae</taxon>
        <taxon>Strigomonadinae</taxon>
        <taxon>Strigomonas</taxon>
    </lineage>
</organism>
<protein>
    <submittedName>
        <fullName evidence="2">Uncharacterized protein</fullName>
    </submittedName>
</protein>